<dbReference type="Proteomes" id="UP001324533">
    <property type="component" value="Chromosome"/>
</dbReference>
<dbReference type="InterPro" id="IPR002213">
    <property type="entry name" value="UDP_glucos_trans"/>
</dbReference>
<dbReference type="PANTHER" id="PTHR48050">
    <property type="entry name" value="STEROL 3-BETA-GLUCOSYLTRANSFERASE"/>
    <property type="match status" value="1"/>
</dbReference>
<dbReference type="CDD" id="cd03784">
    <property type="entry name" value="GT1_Gtf-like"/>
    <property type="match status" value="1"/>
</dbReference>
<dbReference type="Pfam" id="PF06722">
    <property type="entry name" value="EryCIII-like_C"/>
    <property type="match status" value="1"/>
</dbReference>
<name>A0ABZ0VB55_9MICO</name>
<dbReference type="RefSeq" id="WP_322410500.1">
    <property type="nucleotide sequence ID" value="NZ_CP139779.1"/>
</dbReference>
<organism evidence="2 3">
    <name type="scientific">Microbacterium invictum</name>
    <dbReference type="NCBI Taxonomy" id="515415"/>
    <lineage>
        <taxon>Bacteria</taxon>
        <taxon>Bacillati</taxon>
        <taxon>Actinomycetota</taxon>
        <taxon>Actinomycetes</taxon>
        <taxon>Micrococcales</taxon>
        <taxon>Microbacteriaceae</taxon>
        <taxon>Microbacterium</taxon>
    </lineage>
</organism>
<evidence type="ECO:0000313" key="3">
    <source>
        <dbReference type="Proteomes" id="UP001324533"/>
    </source>
</evidence>
<keyword evidence="3" id="KW-1185">Reference proteome</keyword>
<evidence type="ECO:0000259" key="1">
    <source>
        <dbReference type="Pfam" id="PF06722"/>
    </source>
</evidence>
<dbReference type="PANTHER" id="PTHR48050:SF13">
    <property type="entry name" value="STEROL 3-BETA-GLUCOSYLTRANSFERASE UGT80A2"/>
    <property type="match status" value="1"/>
</dbReference>
<dbReference type="SUPFAM" id="SSF53756">
    <property type="entry name" value="UDP-Glycosyltransferase/glycogen phosphorylase"/>
    <property type="match status" value="1"/>
</dbReference>
<evidence type="ECO:0000313" key="2">
    <source>
        <dbReference type="EMBL" id="WQB70354.1"/>
    </source>
</evidence>
<accession>A0ABZ0VB55</accession>
<feature type="domain" description="Erythromycin biosynthesis protein CIII-like C-terminal" evidence="1">
    <location>
        <begin position="281"/>
        <end position="407"/>
    </location>
</feature>
<sequence>MSTFLITCTPAHGHVMPLLRIARHLVDRGDTVRFLTSRRYAAQVQAAGAELVAMTDDADVDLDHADEAFPDRVGLTGPAALRFDMSTLFLRPAPAQLAMVRAELAAHPIDAVLTEPLFLGSALALHLPDRERVPVIVLGIFPLGVPSRDTAPFGLGVTPRAGWMGRARNAALRVAARHVIFGGVQREADALSRREVGATFGGLFLDWPRHADAIAQFSVSAFEYPRSDLAPNVHFVGPLTPAASDSSVPAWWDDLDTDRPVVHVTQGTIANSDFDQLVGPTLEALAERDVLVVVSTGGRPVEALGARVPANARVARYLPYDRLLPRVDVMVTNGGYGGVQQALAAGVPLVVAGQTEDKVEVSARVGWTGAGVNLRTSTPSTGAVGQAVERVLGEPSFRERARSLAAAYARADGLAGLTALLQTVVSRPGAPASTGAASTGSSGS</sequence>
<gene>
    <name evidence="2" type="ORF">T9R20_16915</name>
</gene>
<dbReference type="EMBL" id="CP139779">
    <property type="protein sequence ID" value="WQB70354.1"/>
    <property type="molecule type" value="Genomic_DNA"/>
</dbReference>
<dbReference type="InterPro" id="IPR050426">
    <property type="entry name" value="Glycosyltransferase_28"/>
</dbReference>
<protein>
    <submittedName>
        <fullName evidence="2">Glycosyltransferase</fullName>
    </submittedName>
</protein>
<dbReference type="InterPro" id="IPR010610">
    <property type="entry name" value="EryCIII-like_C"/>
</dbReference>
<dbReference type="Gene3D" id="3.40.50.2000">
    <property type="entry name" value="Glycogen Phosphorylase B"/>
    <property type="match status" value="2"/>
</dbReference>
<reference evidence="2 3" key="1">
    <citation type="submission" date="2023-06" db="EMBL/GenBank/DDBJ databases">
        <title>Rock-solubilizing bacteria, Microbacterium invictum, promotes re-establishment of vegetation in rocky wasteland by accelerating rock bio-weathering and reshaping soil bacterial community.</title>
        <authorList>
            <person name="Liu C."/>
        </authorList>
    </citation>
    <scope>NUCLEOTIDE SEQUENCE [LARGE SCALE GENOMIC DNA]</scope>
    <source>
        <strain evidence="2 3">X-18</strain>
    </source>
</reference>
<proteinExistence type="predicted"/>